<accession>A0A834MH24</accession>
<evidence type="ECO:0000256" key="1">
    <source>
        <dbReference type="SAM" id="MobiDB-lite"/>
    </source>
</evidence>
<evidence type="ECO:0000313" key="4">
    <source>
        <dbReference type="Proteomes" id="UP000625711"/>
    </source>
</evidence>
<gene>
    <name evidence="3" type="ORF">GWI33_023092</name>
</gene>
<dbReference type="EMBL" id="JAACXV010000089">
    <property type="protein sequence ID" value="KAF7283706.1"/>
    <property type="molecule type" value="Genomic_DNA"/>
</dbReference>
<keyword evidence="2" id="KW-0732">Signal</keyword>
<feature type="region of interest" description="Disordered" evidence="1">
    <location>
        <begin position="230"/>
        <end position="252"/>
    </location>
</feature>
<comment type="caution">
    <text evidence="3">The sequence shown here is derived from an EMBL/GenBank/DDBJ whole genome shotgun (WGS) entry which is preliminary data.</text>
</comment>
<dbReference type="AlphaFoldDB" id="A0A834MH24"/>
<name>A0A834MH24_RHYFE</name>
<evidence type="ECO:0000313" key="3">
    <source>
        <dbReference type="EMBL" id="KAF7283706.1"/>
    </source>
</evidence>
<protein>
    <submittedName>
        <fullName evidence="3">Uncharacterized protein</fullName>
    </submittedName>
</protein>
<dbReference type="OrthoDB" id="6604460at2759"/>
<reference evidence="3" key="1">
    <citation type="submission" date="2020-08" db="EMBL/GenBank/DDBJ databases">
        <title>Genome sequencing and assembly of the red palm weevil Rhynchophorus ferrugineus.</title>
        <authorList>
            <person name="Dias G.B."/>
            <person name="Bergman C.M."/>
            <person name="Manee M."/>
        </authorList>
    </citation>
    <scope>NUCLEOTIDE SEQUENCE</scope>
    <source>
        <strain evidence="3">AA-2017</strain>
        <tissue evidence="3">Whole larva</tissue>
    </source>
</reference>
<feature type="chain" id="PRO_5032532065" evidence="2">
    <location>
        <begin position="20"/>
        <end position="382"/>
    </location>
</feature>
<keyword evidence="4" id="KW-1185">Reference proteome</keyword>
<evidence type="ECO:0000256" key="2">
    <source>
        <dbReference type="SAM" id="SignalP"/>
    </source>
</evidence>
<feature type="signal peptide" evidence="2">
    <location>
        <begin position="1"/>
        <end position="19"/>
    </location>
</feature>
<sequence length="382" mass="45483">MIALKALLFVVFGSNLISCYPNTIYGTKRYGRSTYGSSFDPYESYVRSQRYPYGYYPSYVQYYPEEYYYNQDTYPMYYVSPRTSNDIYQTNLPYYYADIQPSRSKYDYYNYIDPTVNDQNRLVQDYEREQRERSQPIGHEIQYENDLNSDADVSIDDTNAAFLNNLISDQLYQRSYQPYNSKNTYYEQDPYDYTADEADAITFPSKWDDIPYDRPINVEDEDVKELKELPKKQKQRKARKQRKQRQNKYVKEADISKRSDDIVVYTDRKPVVKDVIITEAPTTTTESPRRNSRGQKEEVLMRPATPVRHPFSESILDMFNQQEERKRSPSVYDTIRHMLEMEKKYDEIRPTRSEDIGEAKKKRIISSEDSLTKQLSVLKKAQ</sequence>
<dbReference type="Proteomes" id="UP000625711">
    <property type="component" value="Unassembled WGS sequence"/>
</dbReference>
<feature type="compositionally biased region" description="Basic residues" evidence="1">
    <location>
        <begin position="232"/>
        <end position="248"/>
    </location>
</feature>
<proteinExistence type="predicted"/>
<organism evidence="3 4">
    <name type="scientific">Rhynchophorus ferrugineus</name>
    <name type="common">Red palm weevil</name>
    <name type="synonym">Curculio ferrugineus</name>
    <dbReference type="NCBI Taxonomy" id="354439"/>
    <lineage>
        <taxon>Eukaryota</taxon>
        <taxon>Metazoa</taxon>
        <taxon>Ecdysozoa</taxon>
        <taxon>Arthropoda</taxon>
        <taxon>Hexapoda</taxon>
        <taxon>Insecta</taxon>
        <taxon>Pterygota</taxon>
        <taxon>Neoptera</taxon>
        <taxon>Endopterygota</taxon>
        <taxon>Coleoptera</taxon>
        <taxon>Polyphaga</taxon>
        <taxon>Cucujiformia</taxon>
        <taxon>Curculionidae</taxon>
        <taxon>Dryophthorinae</taxon>
        <taxon>Rhynchophorus</taxon>
    </lineage>
</organism>